<dbReference type="RefSeq" id="WP_237819067.1">
    <property type="nucleotide sequence ID" value="NZ_JAKLTQ010000003.1"/>
</dbReference>
<dbReference type="Proteomes" id="UP001165368">
    <property type="component" value="Unassembled WGS sequence"/>
</dbReference>
<evidence type="ECO:0000259" key="2">
    <source>
        <dbReference type="Pfam" id="PF06525"/>
    </source>
</evidence>
<dbReference type="SUPFAM" id="SSF49503">
    <property type="entry name" value="Cupredoxins"/>
    <property type="match status" value="1"/>
</dbReference>
<sequence>MNRISGRAQILLGIVATLLLTGLSLAAVALFHGASGPGWRGFPAAGGCSIPNLPGTVVNVATMDMAGRMMGGGIMGGGMRLAADRATVAHGEVTFLVTNVGQISHEMVILPLSGTRAAGTRPIGGDGQVDEAGSLGEASATCAEGEGQGILPRTAAWVTVNLPAGRYELVCNLPGHYQAGMYTQLTVT</sequence>
<evidence type="ECO:0000313" key="3">
    <source>
        <dbReference type="EMBL" id="MCG2621649.1"/>
    </source>
</evidence>
<dbReference type="EMBL" id="JAKLTQ010000003">
    <property type="protein sequence ID" value="MCG2621649.1"/>
    <property type="molecule type" value="Genomic_DNA"/>
</dbReference>
<dbReference type="InterPro" id="IPR008972">
    <property type="entry name" value="Cupredoxin"/>
</dbReference>
<keyword evidence="1" id="KW-0479">Metal-binding</keyword>
<dbReference type="InterPro" id="IPR049544">
    <property type="entry name" value="SoxE-like_C"/>
</dbReference>
<comment type="caution">
    <text evidence="3">The sequence shown here is derived from an EMBL/GenBank/DDBJ whole genome shotgun (WGS) entry which is preliminary data.</text>
</comment>
<reference evidence="3" key="1">
    <citation type="submission" date="2022-01" db="EMBL/GenBank/DDBJ databases">
        <authorList>
            <person name="Jo J.-H."/>
            <person name="Im W.-T."/>
        </authorList>
    </citation>
    <scope>NUCLEOTIDE SEQUENCE</scope>
    <source>
        <strain evidence="3">I2-34</strain>
    </source>
</reference>
<keyword evidence="4" id="KW-1185">Reference proteome</keyword>
<dbReference type="PROSITE" id="PS00079">
    <property type="entry name" value="MULTICOPPER_OXIDASE1"/>
    <property type="match status" value="1"/>
</dbReference>
<dbReference type="InterPro" id="IPR033138">
    <property type="entry name" value="Cu_oxidase_CS"/>
</dbReference>
<dbReference type="Pfam" id="PF06525">
    <property type="entry name" value="SoxE"/>
    <property type="match status" value="1"/>
</dbReference>
<dbReference type="Gene3D" id="2.60.40.420">
    <property type="entry name" value="Cupredoxins - blue copper proteins"/>
    <property type="match status" value="1"/>
</dbReference>
<proteinExistence type="predicted"/>
<name>A0ABS9L4P0_9MICC</name>
<evidence type="ECO:0000256" key="1">
    <source>
        <dbReference type="ARBA" id="ARBA00022723"/>
    </source>
</evidence>
<accession>A0ABS9L4P0</accession>
<organism evidence="3 4">
    <name type="scientific">Arthrobacter hankyongi</name>
    <dbReference type="NCBI Taxonomy" id="2904801"/>
    <lineage>
        <taxon>Bacteria</taxon>
        <taxon>Bacillati</taxon>
        <taxon>Actinomycetota</taxon>
        <taxon>Actinomycetes</taxon>
        <taxon>Micrococcales</taxon>
        <taxon>Micrococcaceae</taxon>
        <taxon>Arthrobacter</taxon>
    </lineage>
</organism>
<protein>
    <recommendedName>
        <fullName evidence="2">Sulfocyanin-like C-terminal domain-containing protein</fullName>
    </recommendedName>
</protein>
<feature type="domain" description="Sulfocyanin-like C-terminal" evidence="2">
    <location>
        <begin position="92"/>
        <end position="187"/>
    </location>
</feature>
<gene>
    <name evidence="3" type="ORF">LVY72_06930</name>
</gene>
<evidence type="ECO:0000313" key="4">
    <source>
        <dbReference type="Proteomes" id="UP001165368"/>
    </source>
</evidence>